<keyword evidence="4" id="KW-0378">Hydrolase</keyword>
<keyword evidence="4" id="KW-0547">Nucleotide-binding</keyword>
<dbReference type="OrthoDB" id="3638756at2"/>
<dbReference type="AlphaFoldDB" id="A0A1I6AYE6"/>
<keyword evidence="2" id="KW-0472">Membrane</keyword>
<keyword evidence="4" id="KW-0067">ATP-binding</keyword>
<dbReference type="InterPro" id="IPR021202">
    <property type="entry name" value="Rv3654c-like"/>
</dbReference>
<gene>
    <name evidence="4" type="ORF">SAMN05421810_1164</name>
</gene>
<evidence type="ECO:0000256" key="1">
    <source>
        <dbReference type="SAM" id="MobiDB-lite"/>
    </source>
</evidence>
<proteinExistence type="predicted"/>
<sequence>MPGRDRRRDDRGFATVWAGSAVVALLSVGALVWWFGAATAVRHRATAAADLAALAASAHAERGIGGACVHAREVATEMGVRLEDCRLVGWDVLVRVAADLPEPFAAAASARARAGPVDRRDHQIGDLRDERTGR</sequence>
<keyword evidence="2" id="KW-0812">Transmembrane</keyword>
<dbReference type="NCBIfam" id="TIGR03816">
    <property type="entry name" value="tadE_like_DECH"/>
    <property type="match status" value="1"/>
</dbReference>
<dbReference type="EMBL" id="FOWW01000016">
    <property type="protein sequence ID" value="SFQ73692.1"/>
    <property type="molecule type" value="Genomic_DNA"/>
</dbReference>
<dbReference type="Pfam" id="PF13400">
    <property type="entry name" value="Tad"/>
    <property type="match status" value="1"/>
</dbReference>
<evidence type="ECO:0000256" key="2">
    <source>
        <dbReference type="SAM" id="Phobius"/>
    </source>
</evidence>
<feature type="region of interest" description="Disordered" evidence="1">
    <location>
        <begin position="109"/>
        <end position="134"/>
    </location>
</feature>
<keyword evidence="5" id="KW-1185">Reference proteome</keyword>
<feature type="domain" description="Putative Flp pilus-assembly TadG-like N-terminal" evidence="3">
    <location>
        <begin position="12"/>
        <end position="56"/>
    </location>
</feature>
<name>A0A1I6AYE6_9PSEU</name>
<evidence type="ECO:0000259" key="3">
    <source>
        <dbReference type="Pfam" id="PF13400"/>
    </source>
</evidence>
<feature type="compositionally biased region" description="Basic and acidic residues" evidence="1">
    <location>
        <begin position="116"/>
        <end position="134"/>
    </location>
</feature>
<keyword evidence="2" id="KW-1133">Transmembrane helix</keyword>
<evidence type="ECO:0000313" key="5">
    <source>
        <dbReference type="Proteomes" id="UP000198727"/>
    </source>
</evidence>
<accession>A0A1I6AYE6</accession>
<organism evidence="4 5">
    <name type="scientific">Amycolatopsis arida</name>
    <dbReference type="NCBI Taxonomy" id="587909"/>
    <lineage>
        <taxon>Bacteria</taxon>
        <taxon>Bacillati</taxon>
        <taxon>Actinomycetota</taxon>
        <taxon>Actinomycetes</taxon>
        <taxon>Pseudonocardiales</taxon>
        <taxon>Pseudonocardiaceae</taxon>
        <taxon>Amycolatopsis</taxon>
    </lineage>
</organism>
<feature type="transmembrane region" description="Helical" evidence="2">
    <location>
        <begin position="12"/>
        <end position="35"/>
    </location>
</feature>
<keyword evidence="4" id="KW-0347">Helicase</keyword>
<dbReference type="STRING" id="587909.SAMN05421810_1164"/>
<reference evidence="5" key="1">
    <citation type="submission" date="2016-10" db="EMBL/GenBank/DDBJ databases">
        <authorList>
            <person name="Varghese N."/>
            <person name="Submissions S."/>
        </authorList>
    </citation>
    <scope>NUCLEOTIDE SEQUENCE [LARGE SCALE GENOMIC DNA]</scope>
    <source>
        <strain evidence="5">CGMCC 4.5579</strain>
    </source>
</reference>
<dbReference type="GO" id="GO:0004386">
    <property type="term" value="F:helicase activity"/>
    <property type="evidence" value="ECO:0007669"/>
    <property type="project" value="UniProtKB-KW"/>
</dbReference>
<dbReference type="InterPro" id="IPR028087">
    <property type="entry name" value="Tad_N"/>
</dbReference>
<dbReference type="Proteomes" id="UP000198727">
    <property type="component" value="Unassembled WGS sequence"/>
</dbReference>
<dbReference type="RefSeq" id="WP_092536977.1">
    <property type="nucleotide sequence ID" value="NZ_FOWW01000016.1"/>
</dbReference>
<protein>
    <submittedName>
        <fullName evidence="4">Helicase/secretion neighborhood TadE-like protein</fullName>
    </submittedName>
</protein>
<evidence type="ECO:0000313" key="4">
    <source>
        <dbReference type="EMBL" id="SFQ73692.1"/>
    </source>
</evidence>